<keyword evidence="6 12" id="KW-0698">rRNA processing</keyword>
<evidence type="ECO:0000259" key="14">
    <source>
        <dbReference type="Pfam" id="PF20260"/>
    </source>
</evidence>
<gene>
    <name evidence="15" type="ORF">D934_01780</name>
</gene>
<evidence type="ECO:0000256" key="6">
    <source>
        <dbReference type="ARBA" id="ARBA00022552"/>
    </source>
</evidence>
<evidence type="ECO:0000256" key="9">
    <source>
        <dbReference type="ARBA" id="ARBA00022691"/>
    </source>
</evidence>
<dbReference type="InterPro" id="IPR029026">
    <property type="entry name" value="tRNA_m1G_MTases_N"/>
</dbReference>
<evidence type="ECO:0000256" key="5">
    <source>
        <dbReference type="ARBA" id="ARBA00022490"/>
    </source>
</evidence>
<organism evidence="15 16">
    <name type="scientific">Xylella fastidiosa subsp. sandyi Ann-1</name>
    <dbReference type="NCBI Taxonomy" id="155920"/>
    <lineage>
        <taxon>Bacteria</taxon>
        <taxon>Pseudomonadati</taxon>
        <taxon>Pseudomonadota</taxon>
        <taxon>Gammaproteobacteria</taxon>
        <taxon>Lysobacterales</taxon>
        <taxon>Lysobacteraceae</taxon>
        <taxon>Xylella</taxon>
    </lineage>
</organism>
<accession>A0A060HC96</accession>
<sequence length="244" mass="26724">MRLSRCHVNVPLILGNEIILPELVANHLLRVLRLCEGDTCVLFNGDGHDYLARLIATGRREAWARIEGVSEVCNESPLAITLVQAITRGEKMDLIVQKATELGVVAIVPVDTERSGVRLDSERVAKRLAHWNNVVISACEQCGRTRVPEVQMPCALQVLPEILDPDTLRLILDPKSEHRLSTLSRLTPVEVTIAIGPEGGWSPRDLEILKDAGFIGFSLGPRILRTETAGLTAIAVLQAQLGDL</sequence>
<comment type="function">
    <text evidence="10 12">Specifically methylates the N3 position of the uracil ring of uridine 1498 (m3U1498) in 16S rRNA. Acts on the fully assembled 30S ribosomal subunit.</text>
</comment>
<proteinExistence type="inferred from homology"/>
<dbReference type="GO" id="GO:0005737">
    <property type="term" value="C:cytoplasm"/>
    <property type="evidence" value="ECO:0007669"/>
    <property type="project" value="UniProtKB-SubCell"/>
</dbReference>
<evidence type="ECO:0000256" key="4">
    <source>
        <dbReference type="ARBA" id="ARBA00013673"/>
    </source>
</evidence>
<dbReference type="HOGENOM" id="CLU_067442_5_1_6"/>
<dbReference type="Pfam" id="PF04452">
    <property type="entry name" value="Methyltrans_RNA"/>
    <property type="match status" value="1"/>
</dbReference>
<evidence type="ECO:0000256" key="1">
    <source>
        <dbReference type="ARBA" id="ARBA00004496"/>
    </source>
</evidence>
<dbReference type="PIRSF" id="PIRSF015601">
    <property type="entry name" value="MTase_slr0722"/>
    <property type="match status" value="1"/>
</dbReference>
<evidence type="ECO:0000256" key="8">
    <source>
        <dbReference type="ARBA" id="ARBA00022679"/>
    </source>
</evidence>
<dbReference type="SUPFAM" id="SSF88697">
    <property type="entry name" value="PUA domain-like"/>
    <property type="match status" value="1"/>
</dbReference>
<evidence type="ECO:0000256" key="3">
    <source>
        <dbReference type="ARBA" id="ARBA00012328"/>
    </source>
</evidence>
<dbReference type="InterPro" id="IPR046887">
    <property type="entry name" value="RsmE_PUA-like"/>
</dbReference>
<comment type="catalytic activity">
    <reaction evidence="11 12">
        <text>uridine(1498) in 16S rRNA + S-adenosyl-L-methionine = N(3)-methyluridine(1498) in 16S rRNA + S-adenosyl-L-homocysteine + H(+)</text>
        <dbReference type="Rhea" id="RHEA:42920"/>
        <dbReference type="Rhea" id="RHEA-COMP:10283"/>
        <dbReference type="Rhea" id="RHEA-COMP:10284"/>
        <dbReference type="ChEBI" id="CHEBI:15378"/>
        <dbReference type="ChEBI" id="CHEBI:57856"/>
        <dbReference type="ChEBI" id="CHEBI:59789"/>
        <dbReference type="ChEBI" id="CHEBI:65315"/>
        <dbReference type="ChEBI" id="CHEBI:74502"/>
        <dbReference type="EC" id="2.1.1.193"/>
    </reaction>
</comment>
<dbReference type="EC" id="2.1.1.193" evidence="3 12"/>
<dbReference type="NCBIfam" id="NF008692">
    <property type="entry name" value="PRK11713.1-5"/>
    <property type="match status" value="1"/>
</dbReference>
<dbReference type="NCBIfam" id="TIGR00046">
    <property type="entry name" value="RsmE family RNA methyltransferase"/>
    <property type="match status" value="1"/>
</dbReference>
<evidence type="ECO:0000256" key="11">
    <source>
        <dbReference type="ARBA" id="ARBA00047944"/>
    </source>
</evidence>
<dbReference type="Gene3D" id="3.40.1280.10">
    <property type="match status" value="1"/>
</dbReference>
<evidence type="ECO:0000256" key="10">
    <source>
        <dbReference type="ARBA" id="ARBA00025699"/>
    </source>
</evidence>
<dbReference type="CDD" id="cd18084">
    <property type="entry name" value="RsmE-like"/>
    <property type="match status" value="1"/>
</dbReference>
<dbReference type="AlphaFoldDB" id="A0A060HC96"/>
<dbReference type="RefSeq" id="WP_020851424.1">
    <property type="nucleotide sequence ID" value="NZ_CP006696.1"/>
</dbReference>
<reference evidence="15 16" key="1">
    <citation type="submission" date="2013-08" db="EMBL/GenBank/DDBJ databases">
        <authorList>
            <person name="Stouthamer R."/>
            <person name="Nunney L."/>
        </authorList>
    </citation>
    <scope>NUCLEOTIDE SEQUENCE [LARGE SCALE GENOMIC DNA]</scope>
    <source>
        <strain evidence="16">ann-1</strain>
    </source>
</reference>
<dbReference type="EMBL" id="CP006696">
    <property type="protein sequence ID" value="AIC10986.1"/>
    <property type="molecule type" value="Genomic_DNA"/>
</dbReference>
<dbReference type="KEGG" id="xfs:D934_01780"/>
<keyword evidence="8 12" id="KW-0808">Transferase</keyword>
<evidence type="ECO:0000256" key="7">
    <source>
        <dbReference type="ARBA" id="ARBA00022603"/>
    </source>
</evidence>
<feature type="domain" description="Ribosomal RNA small subunit methyltransferase E methyltransferase" evidence="13">
    <location>
        <begin position="74"/>
        <end position="238"/>
    </location>
</feature>
<evidence type="ECO:0000313" key="16">
    <source>
        <dbReference type="Proteomes" id="UP000027215"/>
    </source>
</evidence>
<dbReference type="GO" id="GO:0070475">
    <property type="term" value="P:rRNA base methylation"/>
    <property type="evidence" value="ECO:0007669"/>
    <property type="project" value="TreeGrafter"/>
</dbReference>
<dbReference type="Proteomes" id="UP000027215">
    <property type="component" value="Chromosome"/>
</dbReference>
<evidence type="ECO:0000256" key="12">
    <source>
        <dbReference type="PIRNR" id="PIRNR015601"/>
    </source>
</evidence>
<dbReference type="InterPro" id="IPR046886">
    <property type="entry name" value="RsmE_MTase_dom"/>
</dbReference>
<dbReference type="PANTHER" id="PTHR30027">
    <property type="entry name" value="RIBOSOMAL RNA SMALL SUBUNIT METHYLTRANSFERASE E"/>
    <property type="match status" value="1"/>
</dbReference>
<protein>
    <recommendedName>
        <fullName evidence="4 12">Ribosomal RNA small subunit methyltransferase E</fullName>
        <ecNumber evidence="3 12">2.1.1.193</ecNumber>
    </recommendedName>
</protein>
<dbReference type="GO" id="GO:0070042">
    <property type="term" value="F:rRNA (uridine-N3-)-methyltransferase activity"/>
    <property type="evidence" value="ECO:0007669"/>
    <property type="project" value="TreeGrafter"/>
</dbReference>
<dbReference type="Pfam" id="PF20260">
    <property type="entry name" value="PUA_4"/>
    <property type="match status" value="1"/>
</dbReference>
<keyword evidence="7 12" id="KW-0489">Methyltransferase</keyword>
<dbReference type="InterPro" id="IPR029028">
    <property type="entry name" value="Alpha/beta_knot_MTases"/>
</dbReference>
<comment type="subcellular location">
    <subcellularLocation>
        <location evidence="1 12">Cytoplasm</location>
    </subcellularLocation>
</comment>
<dbReference type="InterPro" id="IPR006700">
    <property type="entry name" value="RsmE"/>
</dbReference>
<dbReference type="InterPro" id="IPR015947">
    <property type="entry name" value="PUA-like_sf"/>
</dbReference>
<evidence type="ECO:0000259" key="13">
    <source>
        <dbReference type="Pfam" id="PF04452"/>
    </source>
</evidence>
<dbReference type="SUPFAM" id="SSF75217">
    <property type="entry name" value="alpha/beta knot"/>
    <property type="match status" value="1"/>
</dbReference>
<evidence type="ECO:0000256" key="2">
    <source>
        <dbReference type="ARBA" id="ARBA00005528"/>
    </source>
</evidence>
<evidence type="ECO:0000313" key="15">
    <source>
        <dbReference type="EMBL" id="AIC10986.1"/>
    </source>
</evidence>
<feature type="domain" description="Ribosomal RNA small subunit methyltransferase E PUA-like" evidence="14">
    <location>
        <begin position="25"/>
        <end position="67"/>
    </location>
</feature>
<dbReference type="Gene3D" id="2.40.240.20">
    <property type="entry name" value="Hypothetical PUA domain-like, domain 1"/>
    <property type="match status" value="1"/>
</dbReference>
<keyword evidence="5 12" id="KW-0963">Cytoplasm</keyword>
<dbReference type="PANTHER" id="PTHR30027:SF3">
    <property type="entry name" value="16S RRNA (URACIL(1498)-N(3))-METHYLTRANSFERASE"/>
    <property type="match status" value="1"/>
</dbReference>
<keyword evidence="9 12" id="KW-0949">S-adenosyl-L-methionine</keyword>
<comment type="similarity">
    <text evidence="2 12">Belongs to the RNA methyltransferase RsmE family.</text>
</comment>
<name>A0A060HC96_XYLFS</name>
<dbReference type="PATRIC" id="fig|155920.8.peg.416"/>